<comment type="caution">
    <text evidence="2">The sequence shown here is derived from an EMBL/GenBank/DDBJ whole genome shotgun (WGS) entry which is preliminary data.</text>
</comment>
<accession>A0ABS7X1Z7</accession>
<dbReference type="Pfam" id="PF08241">
    <property type="entry name" value="Methyltransf_11"/>
    <property type="match status" value="1"/>
</dbReference>
<dbReference type="SUPFAM" id="SSF53335">
    <property type="entry name" value="S-adenosyl-L-methionine-dependent methyltransferases"/>
    <property type="match status" value="1"/>
</dbReference>
<dbReference type="GO" id="GO:0032259">
    <property type="term" value="P:methylation"/>
    <property type="evidence" value="ECO:0007669"/>
    <property type="project" value="UniProtKB-KW"/>
</dbReference>
<evidence type="ECO:0000313" key="2">
    <source>
        <dbReference type="EMBL" id="MBZ9568922.1"/>
    </source>
</evidence>
<dbReference type="Proteomes" id="UP001319883">
    <property type="component" value="Unassembled WGS sequence"/>
</dbReference>
<dbReference type="EMBL" id="JAGXFD010000001">
    <property type="protein sequence ID" value="MBZ9568922.1"/>
    <property type="molecule type" value="Genomic_DNA"/>
</dbReference>
<dbReference type="PANTHER" id="PTHR43861:SF1">
    <property type="entry name" value="TRANS-ACONITATE 2-METHYLTRANSFERASE"/>
    <property type="match status" value="1"/>
</dbReference>
<name>A0ABS7X1Z7_9GAMM</name>
<dbReference type="RefSeq" id="WP_224421335.1">
    <property type="nucleotide sequence ID" value="NZ_JAGXFD010000001.1"/>
</dbReference>
<proteinExistence type="predicted"/>
<sequence length="270" mass="29724">MTAALTDTPNTAHDRDWRRRVARAFGRAAPHYTRRALAQAQLGEHLWQRLPSTASRIVDLGCGPGDWTQRLTARYGRPALGIDLAFGMLAEARHRHARDAHWLCADATRLPLADGALDLVFSNLAIQWCRNLPALFAELHRVLAPGGVALINTLGPGTLAEVADAWSHPDRRAAVEPFISAACYRALIRRAGLHGHLTPRVARFHYPDLDAVMASIKGVGAQVDRPGARLGRADLVRARARFERHREAAGLPVTYHCLTLELTQPPRNTP</sequence>
<dbReference type="InterPro" id="IPR013216">
    <property type="entry name" value="Methyltransf_11"/>
</dbReference>
<dbReference type="GO" id="GO:0008168">
    <property type="term" value="F:methyltransferase activity"/>
    <property type="evidence" value="ECO:0007669"/>
    <property type="project" value="UniProtKB-KW"/>
</dbReference>
<gene>
    <name evidence="2" type="ORF">KGQ91_14710</name>
</gene>
<dbReference type="InterPro" id="IPR029063">
    <property type="entry name" value="SAM-dependent_MTases_sf"/>
</dbReference>
<keyword evidence="2" id="KW-0489">Methyltransferase</keyword>
<evidence type="ECO:0000259" key="1">
    <source>
        <dbReference type="Pfam" id="PF08241"/>
    </source>
</evidence>
<organism evidence="2 3">
    <name type="scientific">Modicisalibacter tunisiensis</name>
    <dbReference type="NCBI Taxonomy" id="390637"/>
    <lineage>
        <taxon>Bacteria</taxon>
        <taxon>Pseudomonadati</taxon>
        <taxon>Pseudomonadota</taxon>
        <taxon>Gammaproteobacteria</taxon>
        <taxon>Oceanospirillales</taxon>
        <taxon>Halomonadaceae</taxon>
        <taxon>Modicisalibacter</taxon>
    </lineage>
</organism>
<keyword evidence="2" id="KW-0808">Transferase</keyword>
<dbReference type="Gene3D" id="3.40.50.150">
    <property type="entry name" value="Vaccinia Virus protein VP39"/>
    <property type="match status" value="1"/>
</dbReference>
<reference evidence="2 3" key="1">
    <citation type="submission" date="2021-05" db="EMBL/GenBank/DDBJ databases">
        <title>Petroleum and Energy Research Collection (APPE): ex situ preservation of microbial diversity associated with the oil industry and exploitation of its biotechnological potential.</title>
        <authorList>
            <person name="Paixao C.T.M."/>
            <person name="Gomes M.B."/>
            <person name="Oliveira V.M."/>
        </authorList>
    </citation>
    <scope>NUCLEOTIDE SEQUENCE [LARGE SCALE GENOMIC DNA]</scope>
    <source>
        <strain evidence="2 3">LIT2</strain>
    </source>
</reference>
<dbReference type="CDD" id="cd02440">
    <property type="entry name" value="AdoMet_MTases"/>
    <property type="match status" value="1"/>
</dbReference>
<evidence type="ECO:0000313" key="3">
    <source>
        <dbReference type="Proteomes" id="UP001319883"/>
    </source>
</evidence>
<feature type="domain" description="Methyltransferase type 11" evidence="1">
    <location>
        <begin position="58"/>
        <end position="151"/>
    </location>
</feature>
<dbReference type="PANTHER" id="PTHR43861">
    <property type="entry name" value="TRANS-ACONITATE 2-METHYLTRANSFERASE-RELATED"/>
    <property type="match status" value="1"/>
</dbReference>
<keyword evidence="3" id="KW-1185">Reference proteome</keyword>
<protein>
    <submittedName>
        <fullName evidence="2">Methyltransferase domain-containing protein</fullName>
    </submittedName>
</protein>